<dbReference type="SUPFAM" id="SSF46785">
    <property type="entry name" value="Winged helix' DNA-binding domain"/>
    <property type="match status" value="1"/>
</dbReference>
<protein>
    <submittedName>
        <fullName evidence="7">PRD domain protein</fullName>
    </submittedName>
</protein>
<dbReference type="InterPro" id="IPR011608">
    <property type="entry name" value="PRD"/>
</dbReference>
<dbReference type="Gene3D" id="3.40.50.2300">
    <property type="match status" value="1"/>
</dbReference>
<dbReference type="Pfam" id="PF08279">
    <property type="entry name" value="HTH_11"/>
    <property type="match status" value="1"/>
</dbReference>
<evidence type="ECO:0000256" key="2">
    <source>
        <dbReference type="ARBA" id="ARBA00022737"/>
    </source>
</evidence>
<dbReference type="eggNOG" id="COG3711">
    <property type="taxonomic scope" value="Bacteria"/>
</dbReference>
<evidence type="ECO:0000313" key="8">
    <source>
        <dbReference type="Proteomes" id="UP000003803"/>
    </source>
</evidence>
<dbReference type="RefSeq" id="WP_006873541.1">
    <property type="nucleotide sequence ID" value="NZ_DS544174.1"/>
</dbReference>
<name>B0P5V1_9FIRM</name>
<evidence type="ECO:0000256" key="3">
    <source>
        <dbReference type="ARBA" id="ARBA00023015"/>
    </source>
</evidence>
<dbReference type="EMBL" id="ABGD02000003">
    <property type="protein sequence ID" value="EDS13108.1"/>
    <property type="molecule type" value="Genomic_DNA"/>
</dbReference>
<dbReference type="GO" id="GO:0008982">
    <property type="term" value="F:protein-N(PI)-phosphohistidine-sugar phosphotransferase activity"/>
    <property type="evidence" value="ECO:0007669"/>
    <property type="project" value="InterPro"/>
</dbReference>
<dbReference type="InterPro" id="IPR036095">
    <property type="entry name" value="PTS_EIIB-like_sf"/>
</dbReference>
<feature type="domain" description="PRD" evidence="6">
    <location>
        <begin position="571"/>
        <end position="671"/>
    </location>
</feature>
<keyword evidence="1" id="KW-0808">Transferase</keyword>
<keyword evidence="3" id="KW-0805">Transcription regulation</keyword>
<feature type="domain" description="PRD" evidence="6">
    <location>
        <begin position="313"/>
        <end position="422"/>
    </location>
</feature>
<dbReference type="InterPro" id="IPR013011">
    <property type="entry name" value="PTS_EIIB_2"/>
</dbReference>
<dbReference type="GO" id="GO:0009401">
    <property type="term" value="P:phosphoenolpyruvate-dependent sugar phosphotransferase system"/>
    <property type="evidence" value="ECO:0007669"/>
    <property type="project" value="InterPro"/>
</dbReference>
<keyword evidence="4" id="KW-0804">Transcription</keyword>
<dbReference type="Gene3D" id="1.10.1790.10">
    <property type="entry name" value="PRD domain"/>
    <property type="match status" value="2"/>
</dbReference>
<dbReference type="InterPro" id="IPR036388">
    <property type="entry name" value="WH-like_DNA-bd_sf"/>
</dbReference>
<dbReference type="InterPro" id="IPR013196">
    <property type="entry name" value="HTH_11"/>
</dbReference>
<proteinExistence type="predicted"/>
<sequence length="671" mass="76375">MIQLTRRQQALLGYLSGMTACVPVREIAKRFSLSERTIRYDLEVVSIWLKSQGGELAKRPHAGVMIRGGEDVRRKLSSFSGEGTVVKILSPEERRESIYYHMLFSETAIKAEDLASFLRVSTPTVTNDLHSLREELRVRQLSIASKKGEGYRLRGCEEEFRACLVEALIQLTNDSHAITRYSLTNRVVRGVCREEHTLRSLALDYLAAVDLDALAGLLDYAREITYHTMPEDGYIRLLLYLAVLVRRACGGNCFSGEKPSGNQGEPREEQLASLLIDRLKTRFHLDLGSGEAAHLSKWLISCNIRFPPKTNDKLAERLSSIVDKMLEVLHSYPSYDMPDFYRDKLKMNLMNHLKLTVKKYQLQIPSPNPLLAQMKVNYPEIFAVAHQMSQVFEMGTGIPLDEDEIGFIAIHIAANVEECNRLRSKKALIVCNTGQGAAIVLQNRIRNNIPRLEIQGTLSALDVGNTDVLAEVDFIISTVKMPPLDKPVFQVSPIISAAEIDRINRYLNGRLSTPRIHENDAGQESFQYSFAELADRYVRPKERECFLRELESIAPFTDSEAIQPLGEMTEENIMFQCSMTLARISSALMELGRDCGIQLSNDKLFGMIIHILMSFPRWRKGISDREYASEQYKNENIYVYEYLVRQLREISTEYGLHIPDKEALALMRYFI</sequence>
<dbReference type="Gene3D" id="1.10.10.10">
    <property type="entry name" value="Winged helix-like DNA-binding domain superfamily/Winged helix DNA-binding domain"/>
    <property type="match status" value="1"/>
</dbReference>
<dbReference type="Pfam" id="PF00874">
    <property type="entry name" value="PRD"/>
    <property type="match status" value="2"/>
</dbReference>
<dbReference type="SUPFAM" id="SSF63520">
    <property type="entry name" value="PTS-regulatory domain, PRD"/>
    <property type="match status" value="2"/>
</dbReference>
<dbReference type="InterPro" id="IPR036390">
    <property type="entry name" value="WH_DNA-bd_sf"/>
</dbReference>
<dbReference type="PANTHER" id="PTHR30185">
    <property type="entry name" value="CRYPTIC BETA-GLUCOSIDE BGL OPERON ANTITERMINATOR"/>
    <property type="match status" value="1"/>
</dbReference>
<accession>B0P5V1</accession>
<keyword evidence="2" id="KW-0677">Repeat</keyword>
<comment type="caution">
    <text evidence="7">The sequence shown here is derived from an EMBL/GenBank/DDBJ whole genome shotgun (WGS) entry which is preliminary data.</text>
</comment>
<dbReference type="Proteomes" id="UP000003803">
    <property type="component" value="Unassembled WGS sequence"/>
</dbReference>
<evidence type="ECO:0000256" key="4">
    <source>
        <dbReference type="ARBA" id="ARBA00023163"/>
    </source>
</evidence>
<reference evidence="7" key="1">
    <citation type="submission" date="2007-11" db="EMBL/GenBank/DDBJ databases">
        <authorList>
            <person name="Fulton L."/>
            <person name="Clifton S."/>
            <person name="Fulton B."/>
            <person name="Xu J."/>
            <person name="Minx P."/>
            <person name="Pepin K.H."/>
            <person name="Johnson M."/>
            <person name="Thiruvilangam P."/>
            <person name="Bhonagiri V."/>
            <person name="Nash W.E."/>
            <person name="Mardis E.R."/>
            <person name="Wilson R.K."/>
        </authorList>
    </citation>
    <scope>NUCLEOTIDE SEQUENCE [LARGE SCALE GENOMIC DNA]</scope>
    <source>
        <strain evidence="7">DSM 17241</strain>
    </source>
</reference>
<organism evidence="7 8">
    <name type="scientific">Anaerotruncus colihominis DSM 17241</name>
    <dbReference type="NCBI Taxonomy" id="445972"/>
    <lineage>
        <taxon>Bacteria</taxon>
        <taxon>Bacillati</taxon>
        <taxon>Bacillota</taxon>
        <taxon>Clostridia</taxon>
        <taxon>Eubacteriales</taxon>
        <taxon>Oscillospiraceae</taxon>
        <taxon>Anaerotruncus</taxon>
    </lineage>
</organism>
<dbReference type="PROSITE" id="PS51099">
    <property type="entry name" value="PTS_EIIB_TYPE_2"/>
    <property type="match status" value="1"/>
</dbReference>
<dbReference type="CDD" id="cd05568">
    <property type="entry name" value="PTS_IIB_bgl_like"/>
    <property type="match status" value="1"/>
</dbReference>
<dbReference type="InterPro" id="IPR036634">
    <property type="entry name" value="PRD_sf"/>
</dbReference>
<evidence type="ECO:0000256" key="1">
    <source>
        <dbReference type="ARBA" id="ARBA00022679"/>
    </source>
</evidence>
<dbReference type="SUPFAM" id="SSF52794">
    <property type="entry name" value="PTS system IIB component-like"/>
    <property type="match status" value="1"/>
</dbReference>
<gene>
    <name evidence="7" type="ORF">ANACOL_00123</name>
</gene>
<dbReference type="GO" id="GO:0006355">
    <property type="term" value="P:regulation of DNA-templated transcription"/>
    <property type="evidence" value="ECO:0007669"/>
    <property type="project" value="InterPro"/>
</dbReference>
<keyword evidence="8" id="KW-1185">Reference proteome</keyword>
<dbReference type="AlphaFoldDB" id="B0P5V1"/>
<reference evidence="7" key="2">
    <citation type="submission" date="2013-09" db="EMBL/GenBank/DDBJ databases">
        <title>Draft genome sequence of Anaerotruncus colihominis(DSM 17241).</title>
        <authorList>
            <person name="Sudarsanam P."/>
            <person name="Ley R."/>
            <person name="Guruge J."/>
            <person name="Turnbaugh P.J."/>
            <person name="Mahowald M."/>
            <person name="Liep D."/>
            <person name="Gordon J."/>
        </authorList>
    </citation>
    <scope>NUCLEOTIDE SEQUENCE</scope>
    <source>
        <strain evidence="7">DSM 17241</strain>
    </source>
</reference>
<dbReference type="InterPro" id="IPR050661">
    <property type="entry name" value="BglG_antiterminators"/>
</dbReference>
<dbReference type="PANTHER" id="PTHR30185:SF18">
    <property type="entry name" value="TRANSCRIPTIONAL REGULATOR MTLR"/>
    <property type="match status" value="1"/>
</dbReference>
<dbReference type="PROSITE" id="PS51257">
    <property type="entry name" value="PROKAR_LIPOPROTEIN"/>
    <property type="match status" value="1"/>
</dbReference>
<feature type="domain" description="PTS EIIB type-2" evidence="5">
    <location>
        <begin position="425"/>
        <end position="515"/>
    </location>
</feature>
<evidence type="ECO:0000313" key="7">
    <source>
        <dbReference type="EMBL" id="EDS13108.1"/>
    </source>
</evidence>
<evidence type="ECO:0000259" key="5">
    <source>
        <dbReference type="PROSITE" id="PS51099"/>
    </source>
</evidence>
<dbReference type="HOGENOM" id="CLU_013442_5_2_9"/>
<dbReference type="PROSITE" id="PS51372">
    <property type="entry name" value="PRD_2"/>
    <property type="match status" value="2"/>
</dbReference>
<evidence type="ECO:0000259" key="6">
    <source>
        <dbReference type="PROSITE" id="PS51372"/>
    </source>
</evidence>